<accession>A0A5N5G2F9</accession>
<organism evidence="1 2">
    <name type="scientific">Pyrus ussuriensis x Pyrus communis</name>
    <dbReference type="NCBI Taxonomy" id="2448454"/>
    <lineage>
        <taxon>Eukaryota</taxon>
        <taxon>Viridiplantae</taxon>
        <taxon>Streptophyta</taxon>
        <taxon>Embryophyta</taxon>
        <taxon>Tracheophyta</taxon>
        <taxon>Spermatophyta</taxon>
        <taxon>Magnoliopsida</taxon>
        <taxon>eudicotyledons</taxon>
        <taxon>Gunneridae</taxon>
        <taxon>Pentapetalae</taxon>
        <taxon>rosids</taxon>
        <taxon>fabids</taxon>
        <taxon>Rosales</taxon>
        <taxon>Rosaceae</taxon>
        <taxon>Amygdaloideae</taxon>
        <taxon>Maleae</taxon>
        <taxon>Pyrus</taxon>
    </lineage>
</organism>
<dbReference type="OrthoDB" id="10416647at2759"/>
<gene>
    <name evidence="1" type="ORF">D8674_042415</name>
</gene>
<sequence>MARNSRVLVRQLLGNPLNPCAALLHHHNHKHPLSFIKTLTVSVPITPSLPPRPPPPAIPSSSRLFCTLDSSSKKEIIIGSYSRWSINYKGYSDIPLILLHNHYDQYVSAVKTIQVSHVTSDMFMEMCEPFPHVIAYEFLLDPEEDNYKSILENLNIPRTPTFHFYQNGKKVAEITRKNWESEAYEISLKKTLVKLYVPQPRERSSDKEERSRVEDTLRYRKITWQ</sequence>
<name>A0A5N5G2F9_9ROSA</name>
<evidence type="ECO:0000313" key="2">
    <source>
        <dbReference type="Proteomes" id="UP000327157"/>
    </source>
</evidence>
<dbReference type="EMBL" id="SMOL01000544">
    <property type="protein sequence ID" value="KAB2609585.1"/>
    <property type="molecule type" value="Genomic_DNA"/>
</dbReference>
<comment type="caution">
    <text evidence="1">The sequence shown here is derived from an EMBL/GenBank/DDBJ whole genome shotgun (WGS) entry which is preliminary data.</text>
</comment>
<dbReference type="CDD" id="cd02947">
    <property type="entry name" value="TRX_family"/>
    <property type="match status" value="1"/>
</dbReference>
<evidence type="ECO:0000313" key="1">
    <source>
        <dbReference type="EMBL" id="KAB2609585.1"/>
    </source>
</evidence>
<protein>
    <submittedName>
        <fullName evidence="1">Thioredoxin O1</fullName>
    </submittedName>
</protein>
<dbReference type="AlphaFoldDB" id="A0A5N5G2F9"/>
<reference evidence="1 2" key="1">
    <citation type="submission" date="2019-09" db="EMBL/GenBank/DDBJ databases">
        <authorList>
            <person name="Ou C."/>
        </authorList>
    </citation>
    <scope>NUCLEOTIDE SEQUENCE [LARGE SCALE GENOMIC DNA]</scope>
    <source>
        <strain evidence="1">S2</strain>
        <tissue evidence="1">Leaf</tissue>
    </source>
</reference>
<proteinExistence type="predicted"/>
<keyword evidence="2" id="KW-1185">Reference proteome</keyword>
<dbReference type="Proteomes" id="UP000327157">
    <property type="component" value="Unassembled WGS sequence"/>
</dbReference>
<reference evidence="1 2" key="2">
    <citation type="submission" date="2019-11" db="EMBL/GenBank/DDBJ databases">
        <title>A de novo genome assembly of a pear dwarfing rootstock.</title>
        <authorList>
            <person name="Wang F."/>
            <person name="Wang J."/>
            <person name="Li S."/>
            <person name="Zhang Y."/>
            <person name="Fang M."/>
            <person name="Ma L."/>
            <person name="Zhao Y."/>
            <person name="Jiang S."/>
        </authorList>
    </citation>
    <scope>NUCLEOTIDE SEQUENCE [LARGE SCALE GENOMIC DNA]</scope>
    <source>
        <strain evidence="1">S2</strain>
        <tissue evidence="1">Leaf</tissue>
    </source>
</reference>